<feature type="domain" description="Glycosyl transferase family 1" evidence="3">
    <location>
        <begin position="215"/>
        <end position="371"/>
    </location>
</feature>
<name>A0A5Q2RQ72_9ACTN</name>
<reference evidence="5 6" key="1">
    <citation type="submission" date="2019-11" db="EMBL/GenBank/DDBJ databases">
        <authorList>
            <person name="He Y."/>
        </authorList>
    </citation>
    <scope>NUCLEOTIDE SEQUENCE [LARGE SCALE GENOMIC DNA]</scope>
    <source>
        <strain evidence="5 6">SCSIO 58843</strain>
    </source>
</reference>
<dbReference type="CDD" id="cd03801">
    <property type="entry name" value="GT4_PimA-like"/>
    <property type="match status" value="1"/>
</dbReference>
<keyword evidence="2 5" id="KW-0808">Transferase</keyword>
<dbReference type="RefSeq" id="WP_153759463.1">
    <property type="nucleotide sequence ID" value="NZ_CP045851.1"/>
</dbReference>
<organism evidence="5 6">
    <name type="scientific">Actinomarinicola tropica</name>
    <dbReference type="NCBI Taxonomy" id="2789776"/>
    <lineage>
        <taxon>Bacteria</taxon>
        <taxon>Bacillati</taxon>
        <taxon>Actinomycetota</taxon>
        <taxon>Acidimicrobiia</taxon>
        <taxon>Acidimicrobiales</taxon>
        <taxon>Iamiaceae</taxon>
        <taxon>Actinomarinicola</taxon>
    </lineage>
</organism>
<dbReference type="GO" id="GO:1901137">
    <property type="term" value="P:carbohydrate derivative biosynthetic process"/>
    <property type="evidence" value="ECO:0007669"/>
    <property type="project" value="UniProtKB-ARBA"/>
</dbReference>
<evidence type="ECO:0000256" key="2">
    <source>
        <dbReference type="ARBA" id="ARBA00022679"/>
    </source>
</evidence>
<proteinExistence type="predicted"/>
<dbReference type="KEGG" id="atq:GH723_09740"/>
<keyword evidence="1" id="KW-0328">Glycosyltransferase</keyword>
<keyword evidence="6" id="KW-1185">Reference proteome</keyword>
<evidence type="ECO:0000259" key="4">
    <source>
        <dbReference type="Pfam" id="PF13579"/>
    </source>
</evidence>
<evidence type="ECO:0000256" key="1">
    <source>
        <dbReference type="ARBA" id="ARBA00022676"/>
    </source>
</evidence>
<dbReference type="PANTHER" id="PTHR45947:SF3">
    <property type="entry name" value="SULFOQUINOVOSYL TRANSFERASE SQD2"/>
    <property type="match status" value="1"/>
</dbReference>
<dbReference type="InterPro" id="IPR028098">
    <property type="entry name" value="Glyco_trans_4-like_N"/>
</dbReference>
<evidence type="ECO:0000313" key="5">
    <source>
        <dbReference type="EMBL" id="QGG95355.1"/>
    </source>
</evidence>
<dbReference type="GO" id="GO:0016757">
    <property type="term" value="F:glycosyltransferase activity"/>
    <property type="evidence" value="ECO:0007669"/>
    <property type="project" value="UniProtKB-KW"/>
</dbReference>
<dbReference type="Pfam" id="PF00534">
    <property type="entry name" value="Glycos_transf_1"/>
    <property type="match status" value="1"/>
</dbReference>
<dbReference type="EMBL" id="CP045851">
    <property type="protein sequence ID" value="QGG95355.1"/>
    <property type="molecule type" value="Genomic_DNA"/>
</dbReference>
<accession>A0A5Q2RQ72</accession>
<dbReference type="PANTHER" id="PTHR45947">
    <property type="entry name" value="SULFOQUINOVOSYL TRANSFERASE SQD2"/>
    <property type="match status" value="1"/>
</dbReference>
<gene>
    <name evidence="5" type="ORF">GH723_09740</name>
</gene>
<evidence type="ECO:0000313" key="6">
    <source>
        <dbReference type="Proteomes" id="UP000334019"/>
    </source>
</evidence>
<evidence type="ECO:0000259" key="3">
    <source>
        <dbReference type="Pfam" id="PF00534"/>
    </source>
</evidence>
<dbReference type="InterPro" id="IPR001296">
    <property type="entry name" value="Glyco_trans_1"/>
</dbReference>
<feature type="domain" description="Glycosyltransferase subfamily 4-like N-terminal" evidence="4">
    <location>
        <begin position="49"/>
        <end position="206"/>
    </location>
</feature>
<dbReference type="Pfam" id="PF13579">
    <property type="entry name" value="Glyco_trans_4_4"/>
    <property type="match status" value="1"/>
</dbReference>
<protein>
    <submittedName>
        <fullName evidence="5">Glycosyltransferase</fullName>
    </submittedName>
</protein>
<dbReference type="SUPFAM" id="SSF53756">
    <property type="entry name" value="UDP-Glycosyltransferase/glycogen phosphorylase"/>
    <property type="match status" value="1"/>
</dbReference>
<dbReference type="InterPro" id="IPR050194">
    <property type="entry name" value="Glycosyltransferase_grp1"/>
</dbReference>
<dbReference type="Proteomes" id="UP000334019">
    <property type="component" value="Chromosome"/>
</dbReference>
<sequence>MAHPLVPDQTNPTRSRDETLRDMAATADAAGLRRIHIATFRDRDHPEAGGSEEHATQVAHHLHLAGLEIVHHTGAVPGGPAELDRDGVRVVRRGGRLGVFATTVVDELSGRLGPRDGLVEVFHGVPFFSPLWARGPRVALIHHVHLGTWHHLLPFPGDRVGDAIERHVVPLLYRRATVVTAAASARDEIVDELRLPARNISVVPHGIDPRFRPGGSRSARPRVVAVARMMPQKGLADLVPILAAVRRRVPDLEAVIVGDGPQRPEIEQLRRDHDAEDWLELAGRVDDDELVVQYQQAWVAVSASHREGFGLTLTEAAACGTPAVATRIPGHVDAIAEGRSGRLAEGPDEMADALVSILTDPAERAALSRGALEWASSFTWAHSAAGVLDALVADARRRRTRRR</sequence>
<dbReference type="Gene3D" id="3.40.50.2000">
    <property type="entry name" value="Glycogen Phosphorylase B"/>
    <property type="match status" value="2"/>
</dbReference>
<dbReference type="AlphaFoldDB" id="A0A5Q2RQ72"/>